<protein>
    <submittedName>
        <fullName evidence="1">Fatty-acid synthase</fullName>
    </submittedName>
</protein>
<evidence type="ECO:0000313" key="1">
    <source>
        <dbReference type="EMBL" id="NMG22106.1"/>
    </source>
</evidence>
<dbReference type="RefSeq" id="WP_169157324.1">
    <property type="nucleotide sequence ID" value="NZ_CAWPJE010000219.1"/>
</dbReference>
<dbReference type="InterPro" id="IPR011856">
    <property type="entry name" value="tRNA_endonuc-like_dom_sf"/>
</dbReference>
<dbReference type="Pfam" id="PF08814">
    <property type="entry name" value="XisH"/>
    <property type="match status" value="1"/>
</dbReference>
<reference evidence="1 2" key="1">
    <citation type="submission" date="2018-06" db="EMBL/GenBank/DDBJ databases">
        <title>Comparative genomics of Brasilonema spp. strains.</title>
        <authorList>
            <person name="Alvarenga D.O."/>
            <person name="Fiore M.F."/>
            <person name="Varani A.M."/>
        </authorList>
    </citation>
    <scope>NUCLEOTIDE SEQUENCE [LARGE SCALE GENOMIC DNA]</scope>
    <source>
        <strain evidence="1 2">SPC951</strain>
    </source>
</reference>
<sequence>MPSRDIYHNTVKNALLKDGWTITHDPLKLELGKKDLYVDLGAEQLIAAEKEKSKIAVEIKSFVGRSDIDDLEKALGQYILYNDILSEKEPERVLYLAIRNGVYIDLFEEPIGKLLLSKGRVKLIVFDPSMEVILKWIP</sequence>
<dbReference type="InterPro" id="IPR011335">
    <property type="entry name" value="Restrct_endonuc-II-like"/>
</dbReference>
<proteinExistence type="predicted"/>
<name>A0ABX1PE04_9CYAN</name>
<dbReference type="Gene3D" id="3.40.1350.10">
    <property type="match status" value="1"/>
</dbReference>
<organism evidence="1 2">
    <name type="scientific">Brasilonema bromeliae SPC951</name>
    <dbReference type="NCBI Taxonomy" id="385972"/>
    <lineage>
        <taxon>Bacteria</taxon>
        <taxon>Bacillati</taxon>
        <taxon>Cyanobacteriota</taxon>
        <taxon>Cyanophyceae</taxon>
        <taxon>Nostocales</taxon>
        <taxon>Scytonemataceae</taxon>
        <taxon>Brasilonema</taxon>
        <taxon>Bromeliae group (in: Brasilonema)</taxon>
    </lineage>
</organism>
<dbReference type="SUPFAM" id="SSF52980">
    <property type="entry name" value="Restriction endonuclease-like"/>
    <property type="match status" value="1"/>
</dbReference>
<keyword evidence="2" id="KW-1185">Reference proteome</keyword>
<comment type="caution">
    <text evidence="1">The sequence shown here is derived from an EMBL/GenBank/DDBJ whole genome shotgun (WGS) entry which is preliminary data.</text>
</comment>
<accession>A0ABX1PE04</accession>
<evidence type="ECO:0000313" key="2">
    <source>
        <dbReference type="Proteomes" id="UP000718564"/>
    </source>
</evidence>
<dbReference type="Proteomes" id="UP000718564">
    <property type="component" value="Unassembled WGS sequence"/>
</dbReference>
<dbReference type="CDD" id="cd22366">
    <property type="entry name" value="XisH-like"/>
    <property type="match status" value="1"/>
</dbReference>
<dbReference type="EMBL" id="QMEB01000222">
    <property type="protein sequence ID" value="NMG22106.1"/>
    <property type="molecule type" value="Genomic_DNA"/>
</dbReference>
<dbReference type="InterPro" id="IPR014919">
    <property type="entry name" value="XisH"/>
</dbReference>
<gene>
    <name evidence="1" type="ORF">DP116_22670</name>
</gene>